<evidence type="ECO:0000256" key="3">
    <source>
        <dbReference type="ARBA" id="ARBA00022448"/>
    </source>
</evidence>
<feature type="transmembrane region" description="Helical" evidence="8">
    <location>
        <begin position="12"/>
        <end position="33"/>
    </location>
</feature>
<accession>A0ABU2DQR8</accession>
<feature type="transmembrane region" description="Helical" evidence="8">
    <location>
        <begin position="128"/>
        <end position="149"/>
    </location>
</feature>
<evidence type="ECO:0000313" key="9">
    <source>
        <dbReference type="EMBL" id="MDR8018844.1"/>
    </source>
</evidence>
<dbReference type="PANTHER" id="PTHR43057">
    <property type="entry name" value="ARSENITE EFFLUX TRANSPORTER"/>
    <property type="match status" value="1"/>
</dbReference>
<evidence type="ECO:0000256" key="8">
    <source>
        <dbReference type="SAM" id="Phobius"/>
    </source>
</evidence>
<keyword evidence="10" id="KW-1185">Reference proteome</keyword>
<evidence type="ECO:0000313" key="10">
    <source>
        <dbReference type="Proteomes" id="UP001251870"/>
    </source>
</evidence>
<feature type="transmembrane region" description="Helical" evidence="8">
    <location>
        <begin position="69"/>
        <end position="92"/>
    </location>
</feature>
<gene>
    <name evidence="9" type="ORF">RIL96_04610</name>
</gene>
<dbReference type="Proteomes" id="UP001251870">
    <property type="component" value="Unassembled WGS sequence"/>
</dbReference>
<dbReference type="Gene3D" id="1.20.1530.20">
    <property type="match status" value="1"/>
</dbReference>
<feature type="transmembrane region" description="Helical" evidence="8">
    <location>
        <begin position="161"/>
        <end position="184"/>
    </location>
</feature>
<comment type="similarity">
    <text evidence="2">Belongs to the arsenical resistance-3 (ACR3) (TC 2.A.59) family.</text>
</comment>
<evidence type="ECO:0000256" key="7">
    <source>
        <dbReference type="ARBA" id="ARBA00023136"/>
    </source>
</evidence>
<evidence type="ECO:0000256" key="1">
    <source>
        <dbReference type="ARBA" id="ARBA00004651"/>
    </source>
</evidence>
<proteinExistence type="inferred from homology"/>
<keyword evidence="5 8" id="KW-0812">Transmembrane</keyword>
<feature type="transmembrane region" description="Helical" evidence="8">
    <location>
        <begin position="221"/>
        <end position="254"/>
    </location>
</feature>
<name>A0ABU2DQR8_9MICC</name>
<organism evidence="9 10">
    <name type="scientific">Nesterenkonia aerolata</name>
    <dbReference type="NCBI Taxonomy" id="3074079"/>
    <lineage>
        <taxon>Bacteria</taxon>
        <taxon>Bacillati</taxon>
        <taxon>Actinomycetota</taxon>
        <taxon>Actinomycetes</taxon>
        <taxon>Micrococcales</taxon>
        <taxon>Micrococcaceae</taxon>
        <taxon>Nesterenkonia</taxon>
    </lineage>
</organism>
<comment type="caution">
    <text evidence="9">The sequence shown here is derived from an EMBL/GenBank/DDBJ whole genome shotgun (WGS) entry which is preliminary data.</text>
</comment>
<sequence>MSRRERLERHQVWLYLGAAVLGVALGHLAPRLAHHAEALIWPMLAGLLFTTFTQTPLREIPRAWADRRFLGAAITGNFVLLPVLAFALTRVFDDGGPVQIGLLLVLLVPCTDWFLTFTHLGRGDTARAAALTPLNLVLQLVLLPLYLWLMTDLGALFVEGASWLAAAAVVIIPLIAAVLVEPLLREPVDGPRRRDRLAGWPVPLLGLVIVAVAASQAQEVIAAAGALPLVVVVSAVFLVLAVGVAMLLGALWALPVPVRRTLAFSFATRNSFIVLPLALALPLGWEIAAVVVVAQSLVELLGMILMLRLIPGLVFPQR</sequence>
<feature type="transmembrane region" description="Helical" evidence="8">
    <location>
        <begin position="39"/>
        <end position="57"/>
    </location>
</feature>
<dbReference type="InterPro" id="IPR002657">
    <property type="entry name" value="BilAc:Na_symport/Acr3"/>
</dbReference>
<dbReference type="InterPro" id="IPR038770">
    <property type="entry name" value="Na+/solute_symporter_sf"/>
</dbReference>
<keyword evidence="4" id="KW-1003">Cell membrane</keyword>
<comment type="subcellular location">
    <subcellularLocation>
        <location evidence="1">Cell membrane</location>
        <topology evidence="1">Multi-pass membrane protein</topology>
    </subcellularLocation>
</comment>
<keyword evidence="6 8" id="KW-1133">Transmembrane helix</keyword>
<protein>
    <submittedName>
        <fullName evidence="9">Arsenic resistance protein</fullName>
    </submittedName>
</protein>
<evidence type="ECO:0000256" key="5">
    <source>
        <dbReference type="ARBA" id="ARBA00022692"/>
    </source>
</evidence>
<evidence type="ECO:0000256" key="2">
    <source>
        <dbReference type="ARBA" id="ARBA00010110"/>
    </source>
</evidence>
<keyword evidence="7 8" id="KW-0472">Membrane</keyword>
<evidence type="ECO:0000256" key="6">
    <source>
        <dbReference type="ARBA" id="ARBA00022989"/>
    </source>
</evidence>
<dbReference type="PANTHER" id="PTHR43057:SF1">
    <property type="entry name" value="ARSENICAL-RESISTANCE PROTEIN 3"/>
    <property type="match status" value="1"/>
</dbReference>
<dbReference type="InterPro" id="IPR004706">
    <property type="entry name" value="Arsenical-R_Acr3"/>
</dbReference>
<dbReference type="RefSeq" id="WP_310547832.1">
    <property type="nucleotide sequence ID" value="NZ_JAVKGR010000003.1"/>
</dbReference>
<dbReference type="EMBL" id="JAVKGR010000003">
    <property type="protein sequence ID" value="MDR8018844.1"/>
    <property type="molecule type" value="Genomic_DNA"/>
</dbReference>
<dbReference type="Pfam" id="PF01758">
    <property type="entry name" value="SBF"/>
    <property type="match status" value="1"/>
</dbReference>
<feature type="transmembrane region" description="Helical" evidence="8">
    <location>
        <begin position="196"/>
        <end position="215"/>
    </location>
</feature>
<feature type="transmembrane region" description="Helical" evidence="8">
    <location>
        <begin position="98"/>
        <end position="116"/>
    </location>
</feature>
<reference evidence="9 10" key="1">
    <citation type="submission" date="2023-09" db="EMBL/GenBank/DDBJ databases">
        <title>Description of three actinobacteria isolated from air of manufacturing shop in a pharmaceutical factory.</title>
        <authorList>
            <person name="Zhang D.-F."/>
        </authorList>
    </citation>
    <scope>NUCLEOTIDE SEQUENCE [LARGE SCALE GENOMIC DNA]</scope>
    <source>
        <strain evidence="9 10">LY-0111</strain>
    </source>
</reference>
<keyword evidence="3" id="KW-0813">Transport</keyword>
<evidence type="ECO:0000256" key="4">
    <source>
        <dbReference type="ARBA" id="ARBA00022475"/>
    </source>
</evidence>